<feature type="region of interest" description="Disordered" evidence="3">
    <location>
        <begin position="249"/>
        <end position="352"/>
    </location>
</feature>
<dbReference type="InterPro" id="IPR029055">
    <property type="entry name" value="Ntn_hydrolases_N"/>
</dbReference>
<feature type="site" description="Cleavage; by autolysis" evidence="2">
    <location>
        <begin position="357"/>
        <end position="358"/>
    </location>
</feature>
<dbReference type="InterPro" id="IPR037464">
    <property type="entry name" value="Taspase1"/>
</dbReference>
<dbReference type="SUPFAM" id="SSF56235">
    <property type="entry name" value="N-terminal nucleophile aminohydrolases (Ntn hydrolases)"/>
    <property type="match status" value="1"/>
</dbReference>
<evidence type="ECO:0000256" key="1">
    <source>
        <dbReference type="PIRSR" id="PIRSR600246-1"/>
    </source>
</evidence>
<protein>
    <recommendedName>
        <fullName evidence="6">Asparaginase</fullName>
    </recommendedName>
</protein>
<comment type="caution">
    <text evidence="4">The sequence shown here is derived from an EMBL/GenBank/DDBJ whole genome shotgun (WGS) entry which is preliminary data.</text>
</comment>
<evidence type="ECO:0008006" key="6">
    <source>
        <dbReference type="Google" id="ProtNLM"/>
    </source>
</evidence>
<evidence type="ECO:0000313" key="5">
    <source>
        <dbReference type="Proteomes" id="UP001166286"/>
    </source>
</evidence>
<dbReference type="PANTHER" id="PTHR10188">
    <property type="entry name" value="L-ASPARAGINASE"/>
    <property type="match status" value="1"/>
</dbReference>
<sequence length="644" mass="68166">MQRRPRLGGDVCAIFVHAGAGYHSTQNEKVHLSACEDAAKSAMTFLNNGATAVEAVELAVKVLEDKDITNAGFGSNLAMDGTVECDATIVDHYGRSGAVGAAGCIRNPIHLARLILEHSTKPLSLRRVPPNLLVGPGATDFAHEAGMTIVPPDCLVSAAAGERYARWKSDLNRAGLKDDSESDQESQIPNSRTESHGRIPDSEADNVELAGCWNESQPYSPPTSATNPFEGETRMAAGAVGEVPQRRNFWLSSEPGNDGQSSVKARDEDEDSFIDDSPYPLRRKATIQPRFQASSNSSSENHDFSEDGGCRLPAPLIQPSPSRAVTPSSSMSPTRNGRNRTFDGIRNGASRPDDITDTVGAIAVDCFGNIAAGSSSGGIGMKHKGRVGPAALVGIGTAVIPFEPEDKEKTSVATVTSGTGEHMATTMAAGTCASRLYTSSRRSKKGGSEPTDDDNAIRAFVERDFMGHPSVKHSNSAGAIGILGIKKTVDGVCLYFAHNTDSFAVASMSTNDREPRSVMSRGKGDAHVVHGARMVKHRRWSSPHRGTWPVNPDEHRDSDPSPPPPSKRQRTKRVIKETKEKALAPDSSVLRNPRPKTQGPMYYTNKPGVSNGSMAPGVRSALVAEAASNSSGAASSSGGASSSC</sequence>
<name>A0AA39R0T7_9LECA</name>
<dbReference type="EMBL" id="JAFEKC020000011">
    <property type="protein sequence ID" value="KAK0511981.1"/>
    <property type="molecule type" value="Genomic_DNA"/>
</dbReference>
<evidence type="ECO:0000313" key="4">
    <source>
        <dbReference type="EMBL" id="KAK0511981.1"/>
    </source>
</evidence>
<gene>
    <name evidence="4" type="ORF">JMJ35_005109</name>
</gene>
<dbReference type="PANTHER" id="PTHR10188:SF8">
    <property type="entry name" value="THREONINE ASPARTASE 1"/>
    <property type="match status" value="1"/>
</dbReference>
<dbReference type="Proteomes" id="UP001166286">
    <property type="component" value="Unassembled WGS sequence"/>
</dbReference>
<keyword evidence="5" id="KW-1185">Reference proteome</keyword>
<dbReference type="InterPro" id="IPR000246">
    <property type="entry name" value="Peptidase_T2"/>
</dbReference>
<dbReference type="GO" id="GO:0004298">
    <property type="term" value="F:threonine-type endopeptidase activity"/>
    <property type="evidence" value="ECO:0007669"/>
    <property type="project" value="InterPro"/>
</dbReference>
<dbReference type="Pfam" id="PF01112">
    <property type="entry name" value="Asparaginase_2"/>
    <property type="match status" value="2"/>
</dbReference>
<dbReference type="AlphaFoldDB" id="A0AA39R0T7"/>
<feature type="compositionally biased region" description="Polar residues" evidence="3">
    <location>
        <begin position="250"/>
        <end position="263"/>
    </location>
</feature>
<dbReference type="FunFam" id="3.60.20.30:FF:000007">
    <property type="entry name" value="Similar to threonine aspartase"/>
    <property type="match status" value="1"/>
</dbReference>
<feature type="compositionally biased region" description="Basic and acidic residues" evidence="3">
    <location>
        <begin position="574"/>
        <end position="583"/>
    </location>
</feature>
<feature type="region of interest" description="Disordered" evidence="3">
    <location>
        <begin position="535"/>
        <end position="616"/>
    </location>
</feature>
<dbReference type="Gene3D" id="3.60.20.30">
    <property type="entry name" value="(Glycosyl)asparaginase"/>
    <property type="match status" value="1"/>
</dbReference>
<feature type="compositionally biased region" description="Low complexity" evidence="3">
    <location>
        <begin position="626"/>
        <end position="644"/>
    </location>
</feature>
<feature type="active site" description="Nucleophile" evidence="1">
    <location>
        <position position="358"/>
    </location>
</feature>
<feature type="region of interest" description="Disordered" evidence="3">
    <location>
        <begin position="174"/>
        <end position="201"/>
    </location>
</feature>
<feature type="compositionally biased region" description="Basic and acidic residues" evidence="3">
    <location>
        <begin position="300"/>
        <end position="309"/>
    </location>
</feature>
<feature type="compositionally biased region" description="Polar residues" evidence="3">
    <location>
        <begin position="319"/>
        <end position="336"/>
    </location>
</feature>
<evidence type="ECO:0000256" key="3">
    <source>
        <dbReference type="SAM" id="MobiDB-lite"/>
    </source>
</evidence>
<reference evidence="4" key="1">
    <citation type="submission" date="2023-03" db="EMBL/GenBank/DDBJ databases">
        <title>Complete genome of Cladonia borealis.</title>
        <authorList>
            <person name="Park H."/>
        </authorList>
    </citation>
    <scope>NUCLEOTIDE SEQUENCE</scope>
    <source>
        <strain evidence="4">ANT050790</strain>
    </source>
</reference>
<proteinExistence type="predicted"/>
<accession>A0AA39R0T7</accession>
<feature type="region of interest" description="Disordered" evidence="3">
    <location>
        <begin position="625"/>
        <end position="644"/>
    </location>
</feature>
<dbReference type="GO" id="GO:0005737">
    <property type="term" value="C:cytoplasm"/>
    <property type="evidence" value="ECO:0007669"/>
    <property type="project" value="TreeGrafter"/>
</dbReference>
<evidence type="ECO:0000256" key="2">
    <source>
        <dbReference type="PIRSR" id="PIRSR600246-3"/>
    </source>
</evidence>
<organism evidence="4 5">
    <name type="scientific">Cladonia borealis</name>
    <dbReference type="NCBI Taxonomy" id="184061"/>
    <lineage>
        <taxon>Eukaryota</taxon>
        <taxon>Fungi</taxon>
        <taxon>Dikarya</taxon>
        <taxon>Ascomycota</taxon>
        <taxon>Pezizomycotina</taxon>
        <taxon>Lecanoromycetes</taxon>
        <taxon>OSLEUM clade</taxon>
        <taxon>Lecanoromycetidae</taxon>
        <taxon>Lecanorales</taxon>
        <taxon>Lecanorineae</taxon>
        <taxon>Cladoniaceae</taxon>
        <taxon>Cladonia</taxon>
    </lineage>
</organism>
<dbReference type="CDD" id="cd04514">
    <property type="entry name" value="Taspase1_like"/>
    <property type="match status" value="1"/>
</dbReference>
<dbReference type="GO" id="GO:0051604">
    <property type="term" value="P:protein maturation"/>
    <property type="evidence" value="ECO:0007669"/>
    <property type="project" value="TreeGrafter"/>
</dbReference>